<dbReference type="Proteomes" id="UP001055460">
    <property type="component" value="Plasmid pA"/>
</dbReference>
<dbReference type="RefSeq" id="WP_252160829.1">
    <property type="nucleotide sequence ID" value="NZ_CP098808.1"/>
</dbReference>
<reference evidence="1" key="1">
    <citation type="submission" date="2022-06" db="EMBL/GenBank/DDBJ databases">
        <title>Physiological and biochemical characterization and genomic elucidation of a strain of the genus Ensifer adhaerens M8 that combines arsenic oxidation and chromium reduction.</title>
        <authorList>
            <person name="Li X."/>
            <person name="Yu c."/>
        </authorList>
    </citation>
    <scope>NUCLEOTIDE SEQUENCE</scope>
    <source>
        <strain evidence="1">M8</strain>
        <plasmid evidence="1">pA</plasmid>
    </source>
</reference>
<organism evidence="1 2">
    <name type="scientific">Ensifer adhaerens</name>
    <name type="common">Sinorhizobium morelense</name>
    <dbReference type="NCBI Taxonomy" id="106592"/>
    <lineage>
        <taxon>Bacteria</taxon>
        <taxon>Pseudomonadati</taxon>
        <taxon>Pseudomonadota</taxon>
        <taxon>Alphaproteobacteria</taxon>
        <taxon>Hyphomicrobiales</taxon>
        <taxon>Rhizobiaceae</taxon>
        <taxon>Sinorhizobium/Ensifer group</taxon>
        <taxon>Ensifer</taxon>
    </lineage>
</organism>
<gene>
    <name evidence="1" type="ORF">NE863_21050</name>
</gene>
<dbReference type="InterPro" id="IPR007488">
    <property type="entry name" value="DUF535"/>
</dbReference>
<protein>
    <submittedName>
        <fullName evidence="1">DUF535 family protein</fullName>
    </submittedName>
</protein>
<dbReference type="Pfam" id="PF04393">
    <property type="entry name" value="DUF535"/>
    <property type="match status" value="1"/>
</dbReference>
<keyword evidence="1" id="KW-0614">Plasmid</keyword>
<dbReference type="EMBL" id="CP098808">
    <property type="protein sequence ID" value="USJ26451.1"/>
    <property type="molecule type" value="Genomic_DNA"/>
</dbReference>
<sequence length="224" mass="24508">MSLEFSQEYSADLRLPVDGKAFVGEQLTPSGRPVSAPVVGEGSGETSITSHVLKLGLRVSLKRAVVFSMRFARHPFLTSRWIGFLGEFAERYRLGLPHDDLVRKSIPTFFLHGASSTARLDLLLNHFDVASEVLSRRSLMALWRGSTLEMGTVSGRSENYRIQLQLADHGGARHEGAFAIRLRRQAMAMRSALSASSSCVAQATPIVSPSAGCRGRRAKRPSDP</sequence>
<proteinExistence type="predicted"/>
<name>A0A9Q8YDX6_ENSAD</name>
<evidence type="ECO:0000313" key="1">
    <source>
        <dbReference type="EMBL" id="USJ26451.1"/>
    </source>
</evidence>
<geneLocation type="plasmid" evidence="1 2">
    <name>pA</name>
</geneLocation>
<accession>A0A9Q8YDX6</accession>
<dbReference type="AlphaFoldDB" id="A0A9Q8YDX6"/>
<evidence type="ECO:0000313" key="2">
    <source>
        <dbReference type="Proteomes" id="UP001055460"/>
    </source>
</evidence>